<evidence type="ECO:0000313" key="3">
    <source>
        <dbReference type="WBParaSite" id="sdigi.contig11.g1198.t1"/>
    </source>
</evidence>
<keyword evidence="2" id="KW-1185">Reference proteome</keyword>
<sequence>MKSSTTANSQVLRSADLKEQIEQTSENDSKDLDESAKLNLDKVVPPPLVFKTENDGSAITKFEMNRERLLVKHTSHALLYIPEHRRISITSGNSVTSCPPMSSVENAHQKELMTRTASLLPPSLLDSRRRSIQIGAPAIGFMGWKLYRRRNFQSTFALDSDTCKRKPLTLVYHVKNDSSREKTPQRKLMCSVAPEVVPTPQCPTKRVSWLSVKNLQENELLGGTSAASRRNRRESAMFSLSNETLSKNGSRNNNQFGSVFQLDYISLLDRETDTPPLDTLSWSNEGAYTFHYSFFYQHLKPSDSF</sequence>
<feature type="compositionally biased region" description="Polar residues" evidence="1">
    <location>
        <begin position="1"/>
        <end position="12"/>
    </location>
</feature>
<dbReference type="Proteomes" id="UP000887581">
    <property type="component" value="Unplaced"/>
</dbReference>
<dbReference type="WBParaSite" id="sdigi.contig11.g1198.t1">
    <property type="protein sequence ID" value="sdigi.contig11.g1198.t1"/>
    <property type="gene ID" value="sdigi.contig11.g1198"/>
</dbReference>
<protein>
    <submittedName>
        <fullName evidence="3">Uncharacterized protein</fullName>
    </submittedName>
</protein>
<evidence type="ECO:0000313" key="2">
    <source>
        <dbReference type="Proteomes" id="UP000887581"/>
    </source>
</evidence>
<proteinExistence type="predicted"/>
<accession>A0A915PJR5</accession>
<evidence type="ECO:0000256" key="1">
    <source>
        <dbReference type="SAM" id="MobiDB-lite"/>
    </source>
</evidence>
<reference evidence="3" key="1">
    <citation type="submission" date="2022-11" db="UniProtKB">
        <authorList>
            <consortium name="WormBaseParasite"/>
        </authorList>
    </citation>
    <scope>IDENTIFICATION</scope>
</reference>
<name>A0A915PJR5_9BILA</name>
<feature type="region of interest" description="Disordered" evidence="1">
    <location>
        <begin position="1"/>
        <end position="34"/>
    </location>
</feature>
<dbReference type="AlphaFoldDB" id="A0A915PJR5"/>
<feature type="compositionally biased region" description="Basic and acidic residues" evidence="1">
    <location>
        <begin position="15"/>
        <end position="34"/>
    </location>
</feature>
<organism evidence="2 3">
    <name type="scientific">Setaria digitata</name>
    <dbReference type="NCBI Taxonomy" id="48799"/>
    <lineage>
        <taxon>Eukaryota</taxon>
        <taxon>Metazoa</taxon>
        <taxon>Ecdysozoa</taxon>
        <taxon>Nematoda</taxon>
        <taxon>Chromadorea</taxon>
        <taxon>Rhabditida</taxon>
        <taxon>Spirurina</taxon>
        <taxon>Spiruromorpha</taxon>
        <taxon>Filarioidea</taxon>
        <taxon>Setariidae</taxon>
        <taxon>Setaria</taxon>
    </lineage>
</organism>